<protein>
    <submittedName>
        <fullName evidence="3">Putative UDP-glycosyltransferase 89B1-like</fullName>
        <ecNumber evidence="3">2.4.1.-</ecNumber>
    </submittedName>
</protein>
<evidence type="ECO:0000256" key="2">
    <source>
        <dbReference type="ARBA" id="ARBA00022679"/>
    </source>
</evidence>
<dbReference type="Pfam" id="PF00201">
    <property type="entry name" value="UDPGT"/>
    <property type="match status" value="1"/>
</dbReference>
<dbReference type="CDD" id="cd03784">
    <property type="entry name" value="GT1_Gtf-like"/>
    <property type="match status" value="1"/>
</dbReference>
<organism evidence="3">
    <name type="scientific">Davidia involucrata</name>
    <name type="common">Dove tree</name>
    <dbReference type="NCBI Taxonomy" id="16924"/>
    <lineage>
        <taxon>Eukaryota</taxon>
        <taxon>Viridiplantae</taxon>
        <taxon>Streptophyta</taxon>
        <taxon>Embryophyta</taxon>
        <taxon>Tracheophyta</taxon>
        <taxon>Spermatophyta</taxon>
        <taxon>Magnoliopsida</taxon>
        <taxon>eudicotyledons</taxon>
        <taxon>Gunneridae</taxon>
        <taxon>Pentapetalae</taxon>
        <taxon>asterids</taxon>
        <taxon>Cornales</taxon>
        <taxon>Nyssaceae</taxon>
        <taxon>Davidia</taxon>
    </lineage>
</organism>
<evidence type="ECO:0000313" key="3">
    <source>
        <dbReference type="EMBL" id="MPA51178.1"/>
    </source>
</evidence>
<dbReference type="Gene3D" id="3.40.50.2000">
    <property type="entry name" value="Glycogen Phosphorylase B"/>
    <property type="match status" value="2"/>
</dbReference>
<dbReference type="EC" id="2.4.1.-" evidence="3"/>
<dbReference type="GO" id="GO:0035251">
    <property type="term" value="F:UDP-glucosyltransferase activity"/>
    <property type="evidence" value="ECO:0007669"/>
    <property type="project" value="TreeGrafter"/>
</dbReference>
<gene>
    <name evidence="3" type="ORF">Din_020619</name>
</gene>
<name>A0A5B7A5L5_DAVIN</name>
<evidence type="ECO:0000256" key="1">
    <source>
        <dbReference type="ARBA" id="ARBA00009995"/>
    </source>
</evidence>
<proteinExistence type="inferred from homology"/>
<dbReference type="AlphaFoldDB" id="A0A5B7A5L5"/>
<keyword evidence="2 3" id="KW-0808">Transferase</keyword>
<sequence>MSTTTAGVNGAHVLVYPFPAPGHIIPLLDLTHLLLTRGLTVTVLVTPTHLPLLDPLLSTHPSSSIQPLVLQHPDSPTSSQSRLAAKIRATNDFYNPILQWFQSHPSPPVAIISDFFLGWTHNLASQIGVPRVVFWPSGAFGSSVFSCLWRDLPKNDEPDNENFLISFPDVPNSPSYPWWQLSHSYRNYKAGDPDWEFLRNSMLANLRSWGVVFNSFTELERVYIDHVKKEAGHNRVWAVGPLLPPVDEDDLMGPTKRGGSSAVPPHEVMTWLDGKADDSVVYVCFGSRGVLTNMQMVSLAAAIECGGVHFIWCVKATDQGHADGNAGAILDELQDRVGDRGFVIRGWAPQVAILRHRAVGAFVTHCGWNSVLEGVAAGVMMVTWPLSSDQFSNASLLVDQVGLAVRACEGGDQSVPDSAELSRLLAESVSGTRPERAQVMRLRDAALNGVKGGSSGRDLEEFVKRLGELKSKKSCD</sequence>
<dbReference type="FunFam" id="3.40.50.2000:FF:000056">
    <property type="entry name" value="Glycosyltransferase"/>
    <property type="match status" value="1"/>
</dbReference>
<dbReference type="EMBL" id="GHES01020619">
    <property type="protein sequence ID" value="MPA51178.1"/>
    <property type="molecule type" value="Transcribed_RNA"/>
</dbReference>
<comment type="similarity">
    <text evidence="1">Belongs to the UDP-glycosyltransferase family.</text>
</comment>
<dbReference type="PANTHER" id="PTHR48047:SF118">
    <property type="entry name" value="HEXOSYLTRANSFERASE-RELATED"/>
    <property type="match status" value="1"/>
</dbReference>
<dbReference type="InterPro" id="IPR002213">
    <property type="entry name" value="UDP_glucos_trans"/>
</dbReference>
<accession>A0A5B7A5L5</accession>
<dbReference type="PANTHER" id="PTHR48047">
    <property type="entry name" value="GLYCOSYLTRANSFERASE"/>
    <property type="match status" value="1"/>
</dbReference>
<reference evidence="3" key="1">
    <citation type="submission" date="2019-08" db="EMBL/GenBank/DDBJ databases">
        <title>Reference gene set and small RNA set construction with multiple tissues from Davidia involucrata Baill.</title>
        <authorList>
            <person name="Yang H."/>
            <person name="Zhou C."/>
            <person name="Li G."/>
            <person name="Wang J."/>
            <person name="Gao P."/>
            <person name="Wang M."/>
            <person name="Wang R."/>
            <person name="Zhao Y."/>
        </authorList>
    </citation>
    <scope>NUCLEOTIDE SEQUENCE</scope>
    <source>
        <tissue evidence="3">Mixed with DoveR01_LX</tissue>
    </source>
</reference>
<keyword evidence="3" id="KW-0328">Glycosyltransferase</keyword>
<dbReference type="SUPFAM" id="SSF53756">
    <property type="entry name" value="UDP-Glycosyltransferase/glycogen phosphorylase"/>
    <property type="match status" value="1"/>
</dbReference>